<dbReference type="EMBL" id="CP120863">
    <property type="protein sequence ID" value="WFE87516.1"/>
    <property type="molecule type" value="Genomic_DNA"/>
</dbReference>
<accession>A0ABY8EXM7</accession>
<proteinExistence type="predicted"/>
<sequence length="61" mass="6471">MTNAELREETGLQELSRDPSLLMALGTGSLLTAFLLVAHSCCIGLVDQHLAPLLQICSFAG</sequence>
<evidence type="ECO:0000313" key="3">
    <source>
        <dbReference type="Proteomes" id="UP001209803"/>
    </source>
</evidence>
<dbReference type="RefSeq" id="WP_152501728.1">
    <property type="nucleotide sequence ID" value="NZ_CP120863.1"/>
</dbReference>
<dbReference type="Proteomes" id="UP001209803">
    <property type="component" value="Chromosome"/>
</dbReference>
<keyword evidence="1" id="KW-0812">Transmembrane</keyword>
<evidence type="ECO:0000313" key="2">
    <source>
        <dbReference type="EMBL" id="WFE87516.1"/>
    </source>
</evidence>
<feature type="transmembrane region" description="Helical" evidence="1">
    <location>
        <begin position="20"/>
        <end position="46"/>
    </location>
</feature>
<name>A0ABY8EXM7_9HYPH</name>
<reference evidence="2 3" key="1">
    <citation type="submission" date="2023-03" db="EMBL/GenBank/DDBJ databases">
        <title>Roseibium porphyridii sp. nov. and Roseibium rhodosorbium sp. nov. isolated from marine algae, Porphyridium cruentum and Rhodosorus marinus, respectively.</title>
        <authorList>
            <person name="Lee M.W."/>
            <person name="Choi B.J."/>
            <person name="Lee J.K."/>
            <person name="Choi D.G."/>
            <person name="Baek J.H."/>
            <person name="Bayburt H."/>
            <person name="Kim J.M."/>
            <person name="Han D.M."/>
            <person name="Kim K.H."/>
            <person name="Jeon C.O."/>
        </authorList>
    </citation>
    <scope>NUCLEOTIDE SEQUENCE [LARGE SCALE GENOMIC DNA]</scope>
    <source>
        <strain evidence="2 3">KMA01</strain>
    </source>
</reference>
<gene>
    <name evidence="2" type="ORF">K1718_15210</name>
</gene>
<keyword evidence="3" id="KW-1185">Reference proteome</keyword>
<keyword evidence="1" id="KW-1133">Transmembrane helix</keyword>
<keyword evidence="1" id="KW-0472">Membrane</keyword>
<evidence type="ECO:0000256" key="1">
    <source>
        <dbReference type="SAM" id="Phobius"/>
    </source>
</evidence>
<organism evidence="2 3">
    <name type="scientific">Roseibium porphyridii</name>
    <dbReference type="NCBI Taxonomy" id="2866279"/>
    <lineage>
        <taxon>Bacteria</taxon>
        <taxon>Pseudomonadati</taxon>
        <taxon>Pseudomonadota</taxon>
        <taxon>Alphaproteobacteria</taxon>
        <taxon>Hyphomicrobiales</taxon>
        <taxon>Stappiaceae</taxon>
        <taxon>Roseibium</taxon>
    </lineage>
</organism>
<protein>
    <submittedName>
        <fullName evidence="2">Uncharacterized protein</fullName>
    </submittedName>
</protein>